<protein>
    <submittedName>
        <fullName evidence="1">Uncharacterized protein</fullName>
    </submittedName>
</protein>
<evidence type="ECO:0000313" key="2">
    <source>
        <dbReference type="Proteomes" id="UP000199520"/>
    </source>
</evidence>
<accession>A0A1I4LGQ8</accession>
<reference evidence="2" key="1">
    <citation type="submission" date="2016-10" db="EMBL/GenBank/DDBJ databases">
        <authorList>
            <person name="Varghese N."/>
            <person name="Submissions S."/>
        </authorList>
    </citation>
    <scope>NUCLEOTIDE SEQUENCE [LARGE SCALE GENOMIC DNA]</scope>
    <source>
        <strain evidence="2">DSM 13327</strain>
    </source>
</reference>
<evidence type="ECO:0000313" key="1">
    <source>
        <dbReference type="EMBL" id="SFL90101.1"/>
    </source>
</evidence>
<proteinExistence type="predicted"/>
<keyword evidence="2" id="KW-1185">Reference proteome</keyword>
<sequence length="97" mass="11523">MSVFETATQEVRSIHNENTLRRLEYVSADYYWAQEEIKQLKELLAKTLPVEEMKKIEQLHDKFKLQEGIAGEIYYNQAFSDAIRFIIQSLTWGPVRR</sequence>
<name>A0A1I4LGQ8_9FIRM</name>
<gene>
    <name evidence="1" type="ORF">SAMN04490355_102471</name>
</gene>
<dbReference type="Proteomes" id="UP000199520">
    <property type="component" value="Unassembled WGS sequence"/>
</dbReference>
<organism evidence="1 2">
    <name type="scientific">Pelosinus propionicus DSM 13327</name>
    <dbReference type="NCBI Taxonomy" id="1123291"/>
    <lineage>
        <taxon>Bacteria</taxon>
        <taxon>Bacillati</taxon>
        <taxon>Bacillota</taxon>
        <taxon>Negativicutes</taxon>
        <taxon>Selenomonadales</taxon>
        <taxon>Sporomusaceae</taxon>
        <taxon>Pelosinus</taxon>
    </lineage>
</organism>
<dbReference type="AlphaFoldDB" id="A0A1I4LGQ8"/>
<dbReference type="OrthoDB" id="1687401at2"/>
<dbReference type="RefSeq" id="WP_090938347.1">
    <property type="nucleotide sequence ID" value="NZ_FOTS01000024.1"/>
</dbReference>
<dbReference type="EMBL" id="FOTS01000024">
    <property type="protein sequence ID" value="SFL90101.1"/>
    <property type="molecule type" value="Genomic_DNA"/>
</dbReference>